<evidence type="ECO:0000256" key="3">
    <source>
        <dbReference type="ARBA" id="ARBA00022737"/>
    </source>
</evidence>
<dbReference type="OrthoDB" id="1930760at2759"/>
<comment type="catalytic activity">
    <reaction evidence="7">
        <text>diphthine methyl ester-[translation elongation factor 2] + H2O = diphthine-[translation elongation factor 2] + methanol + H(+)</text>
        <dbReference type="Rhea" id="RHEA:42656"/>
        <dbReference type="Rhea" id="RHEA-COMP:10172"/>
        <dbReference type="Rhea" id="RHEA-COMP:10173"/>
        <dbReference type="ChEBI" id="CHEBI:15377"/>
        <dbReference type="ChEBI" id="CHEBI:15378"/>
        <dbReference type="ChEBI" id="CHEBI:17790"/>
        <dbReference type="ChEBI" id="CHEBI:79005"/>
        <dbReference type="ChEBI" id="CHEBI:82696"/>
        <dbReference type="EC" id="3.1.1.97"/>
    </reaction>
</comment>
<evidence type="ECO:0000256" key="7">
    <source>
        <dbReference type="ARBA" id="ARBA00047551"/>
    </source>
</evidence>
<keyword evidence="2" id="KW-0853">WD repeat</keyword>
<dbReference type="STRING" id="461836.A0A0L0D450"/>
<organism evidence="8 9">
    <name type="scientific">Thecamonas trahens ATCC 50062</name>
    <dbReference type="NCBI Taxonomy" id="461836"/>
    <lineage>
        <taxon>Eukaryota</taxon>
        <taxon>Apusozoa</taxon>
        <taxon>Apusomonadida</taxon>
        <taxon>Apusomonadidae</taxon>
        <taxon>Thecamonas</taxon>
    </lineage>
</organism>
<evidence type="ECO:0000256" key="6">
    <source>
        <dbReference type="ARBA" id="ARBA00039131"/>
    </source>
</evidence>
<dbReference type="Proteomes" id="UP000054408">
    <property type="component" value="Unassembled WGS sequence"/>
</dbReference>
<reference evidence="8 9" key="1">
    <citation type="submission" date="2010-05" db="EMBL/GenBank/DDBJ databases">
        <title>The Genome Sequence of Thecamonas trahens ATCC 50062.</title>
        <authorList>
            <consortium name="The Broad Institute Genome Sequencing Platform"/>
            <person name="Russ C."/>
            <person name="Cuomo C."/>
            <person name="Shea T."/>
            <person name="Young S.K."/>
            <person name="Zeng Q."/>
            <person name="Koehrsen M."/>
            <person name="Haas B."/>
            <person name="Borodovsky M."/>
            <person name="Guigo R."/>
            <person name="Alvarado L."/>
            <person name="Berlin A."/>
            <person name="Bochicchio J."/>
            <person name="Borenstein D."/>
            <person name="Chapman S."/>
            <person name="Chen Z."/>
            <person name="Freedman E."/>
            <person name="Gellesch M."/>
            <person name="Goldberg J."/>
            <person name="Griggs A."/>
            <person name="Gujja S."/>
            <person name="Heilman E."/>
            <person name="Heiman D."/>
            <person name="Hepburn T."/>
            <person name="Howarth C."/>
            <person name="Jen D."/>
            <person name="Larson L."/>
            <person name="Mehta T."/>
            <person name="Park D."/>
            <person name="Pearson M."/>
            <person name="Roberts A."/>
            <person name="Saif S."/>
            <person name="Shenoy N."/>
            <person name="Sisk P."/>
            <person name="Stolte C."/>
            <person name="Sykes S."/>
            <person name="Thomson T."/>
            <person name="Walk T."/>
            <person name="White J."/>
            <person name="Yandava C."/>
            <person name="Burger G."/>
            <person name="Gray M.W."/>
            <person name="Holland P.W.H."/>
            <person name="King N."/>
            <person name="Lang F.B.F."/>
            <person name="Roger A.J."/>
            <person name="Ruiz-Trillo I."/>
            <person name="Lander E."/>
            <person name="Nusbaum C."/>
        </authorList>
    </citation>
    <scope>NUCLEOTIDE SEQUENCE [LARGE SCALE GENOMIC DNA]</scope>
    <source>
        <strain evidence="8 9">ATCC 50062</strain>
    </source>
</reference>
<dbReference type="InterPro" id="IPR001680">
    <property type="entry name" value="WD40_rpt"/>
</dbReference>
<keyword evidence="4" id="KW-0378">Hydrolase</keyword>
<proteinExistence type="inferred from homology"/>
<dbReference type="OMA" id="KWEARSI"/>
<dbReference type="Gene3D" id="2.130.10.10">
    <property type="entry name" value="YVTN repeat-like/Quinoprotein amine dehydrogenase"/>
    <property type="match status" value="1"/>
</dbReference>
<dbReference type="InterPro" id="IPR015943">
    <property type="entry name" value="WD40/YVTN_repeat-like_dom_sf"/>
</dbReference>
<dbReference type="GeneID" id="25563152"/>
<dbReference type="GO" id="GO:0005737">
    <property type="term" value="C:cytoplasm"/>
    <property type="evidence" value="ECO:0007669"/>
    <property type="project" value="TreeGrafter"/>
</dbReference>
<dbReference type="GO" id="GO:0061685">
    <property type="term" value="F:diphthine methylesterase activity"/>
    <property type="evidence" value="ECO:0007669"/>
    <property type="project" value="UniProtKB-EC"/>
</dbReference>
<dbReference type="InterPro" id="IPR052415">
    <property type="entry name" value="Diphthine_MTase"/>
</dbReference>
<comment type="pathway">
    <text evidence="1">Protein modification; peptidyl-diphthamide biosynthesis.</text>
</comment>
<accession>A0A0L0D450</accession>
<dbReference type="PANTHER" id="PTHR46042:SF1">
    <property type="entry name" value="DIPHTHINE METHYLTRANSFERASE"/>
    <property type="match status" value="1"/>
</dbReference>
<evidence type="ECO:0000256" key="4">
    <source>
        <dbReference type="ARBA" id="ARBA00022801"/>
    </source>
</evidence>
<dbReference type="GO" id="GO:0017183">
    <property type="term" value="P:protein histidyl modification to diphthamide"/>
    <property type="evidence" value="ECO:0007669"/>
    <property type="project" value="TreeGrafter"/>
</dbReference>
<dbReference type="InterPro" id="IPR036322">
    <property type="entry name" value="WD40_repeat_dom_sf"/>
</dbReference>
<dbReference type="AlphaFoldDB" id="A0A0L0D450"/>
<dbReference type="EMBL" id="GL349445">
    <property type="protein sequence ID" value="KNC47132.1"/>
    <property type="molecule type" value="Genomic_DNA"/>
</dbReference>
<evidence type="ECO:0000313" key="8">
    <source>
        <dbReference type="EMBL" id="KNC47132.1"/>
    </source>
</evidence>
<evidence type="ECO:0000256" key="5">
    <source>
        <dbReference type="ARBA" id="ARBA00038092"/>
    </source>
</evidence>
<keyword evidence="9" id="KW-1185">Reference proteome</keyword>
<keyword evidence="3" id="KW-0677">Repeat</keyword>
<comment type="similarity">
    <text evidence="5">Belongs to the DPH7 family.</text>
</comment>
<evidence type="ECO:0000313" key="9">
    <source>
        <dbReference type="Proteomes" id="UP000054408"/>
    </source>
</evidence>
<evidence type="ECO:0000256" key="1">
    <source>
        <dbReference type="ARBA" id="ARBA00005156"/>
    </source>
</evidence>
<dbReference type="Pfam" id="PF00400">
    <property type="entry name" value="WD40"/>
    <property type="match status" value="2"/>
</dbReference>
<dbReference type="EC" id="3.1.1.97" evidence="6"/>
<evidence type="ECO:0000256" key="2">
    <source>
        <dbReference type="ARBA" id="ARBA00022574"/>
    </source>
</evidence>
<protein>
    <recommendedName>
        <fullName evidence="6">methylated diphthine methylhydrolase</fullName>
        <ecNumber evidence="6">3.1.1.97</ecNumber>
    </recommendedName>
</protein>
<dbReference type="eggNOG" id="KOG0280">
    <property type="taxonomic scope" value="Eukaryota"/>
</dbReference>
<dbReference type="PANTHER" id="PTHR46042">
    <property type="entry name" value="DIPHTHINE METHYLTRANSFERASE"/>
    <property type="match status" value="1"/>
</dbReference>
<sequence>MASNEMELGAGLEPVLTRDTGYCACVVDSCPVGVPGAPAGAAVVGTYQLVDPVTQLKSGDVQMLVAGEDATGDTVAITAGTALSCSGGTFDVAWNPGADGMLAVADSTGRVVLAQAVFAADGTATMSEVSYGVVDVGEDADDGAKPPSALAVAWDNDGVEPGQAENLAVSYSDGRMAVWSVGEAALECGQPWQAHSLEAWRVAFNPFNRTVVYSGGDDALFKAWDTRMGGYAVGATKVHGAGVTSIRPSLTSEYMLATGSYDENLRMFDTRKLKVPVSEIALGGGVWMLRWHPTNPSLMAAACMYGGFAVIHSGDEFTTLTAATLSTSPAPGDDADPLAYGIDWVGDGRLMACSFYDARAYVYDGPWASL</sequence>
<dbReference type="RefSeq" id="XP_013759908.1">
    <property type="nucleotide sequence ID" value="XM_013904454.1"/>
</dbReference>
<name>A0A0L0D450_THETB</name>
<dbReference type="SUPFAM" id="SSF50978">
    <property type="entry name" value="WD40 repeat-like"/>
    <property type="match status" value="1"/>
</dbReference>
<gene>
    <name evidence="8" type="ORF">AMSG_03561</name>
</gene>
<dbReference type="SMART" id="SM00320">
    <property type="entry name" value="WD40"/>
    <property type="match status" value="5"/>
</dbReference>